<dbReference type="OrthoDB" id="3513892at2759"/>
<sequence length="259" mass="29926">MSKIVTSFSMLPTELRLKIWHFSCLDARVIEVRTNDWPGNWNICRHGTEIRTIQWETKCPPPAALSVCHESREEALKVYTLRFEVLASGAYTIYVNPVLDTVYGNFKWQSEFMGILMHDMKAFDEEEIGIRNLAVPLRDGWIGWNSSKALSSLTLVLENSFEPYHEDWDEDTVLVAPTTDLEVRKWEKEGRGQIAAFEIANRGRENVPVLKFAAIRRRDAARVLSEEDRKFPVLQGPMRPHIDYDSIPPGVAEWDRYDL</sequence>
<dbReference type="PANTHER" id="PTHR35910">
    <property type="entry name" value="2EXR DOMAIN-CONTAINING PROTEIN"/>
    <property type="match status" value="1"/>
</dbReference>
<name>A0A2J6QME9_9HELO</name>
<protein>
    <recommendedName>
        <fullName evidence="1">2EXR domain-containing protein</fullName>
    </recommendedName>
</protein>
<organism evidence="2 3">
    <name type="scientific">Hyaloscypha hepaticicola</name>
    <dbReference type="NCBI Taxonomy" id="2082293"/>
    <lineage>
        <taxon>Eukaryota</taxon>
        <taxon>Fungi</taxon>
        <taxon>Dikarya</taxon>
        <taxon>Ascomycota</taxon>
        <taxon>Pezizomycotina</taxon>
        <taxon>Leotiomycetes</taxon>
        <taxon>Helotiales</taxon>
        <taxon>Hyaloscyphaceae</taxon>
        <taxon>Hyaloscypha</taxon>
    </lineage>
</organism>
<dbReference type="EMBL" id="KZ613466">
    <property type="protein sequence ID" value="PMD27424.1"/>
    <property type="molecule type" value="Genomic_DNA"/>
</dbReference>
<keyword evidence="3" id="KW-1185">Reference proteome</keyword>
<evidence type="ECO:0000313" key="3">
    <source>
        <dbReference type="Proteomes" id="UP000235672"/>
    </source>
</evidence>
<dbReference type="AlphaFoldDB" id="A0A2J6QME9"/>
<proteinExistence type="predicted"/>
<feature type="domain" description="2EXR" evidence="1">
    <location>
        <begin position="7"/>
        <end position="102"/>
    </location>
</feature>
<reference evidence="2 3" key="1">
    <citation type="submission" date="2016-05" db="EMBL/GenBank/DDBJ databases">
        <title>A degradative enzymes factory behind the ericoid mycorrhizal symbiosis.</title>
        <authorList>
            <consortium name="DOE Joint Genome Institute"/>
            <person name="Martino E."/>
            <person name="Morin E."/>
            <person name="Grelet G."/>
            <person name="Kuo A."/>
            <person name="Kohler A."/>
            <person name="Daghino S."/>
            <person name="Barry K."/>
            <person name="Choi C."/>
            <person name="Cichocki N."/>
            <person name="Clum A."/>
            <person name="Copeland A."/>
            <person name="Hainaut M."/>
            <person name="Haridas S."/>
            <person name="Labutti K."/>
            <person name="Lindquist E."/>
            <person name="Lipzen A."/>
            <person name="Khouja H.-R."/>
            <person name="Murat C."/>
            <person name="Ohm R."/>
            <person name="Olson A."/>
            <person name="Spatafora J."/>
            <person name="Veneault-Fourrey C."/>
            <person name="Henrissat B."/>
            <person name="Grigoriev I."/>
            <person name="Martin F."/>
            <person name="Perotto S."/>
        </authorList>
    </citation>
    <scope>NUCLEOTIDE SEQUENCE [LARGE SCALE GENOMIC DNA]</scope>
    <source>
        <strain evidence="2 3">UAMH 7357</strain>
    </source>
</reference>
<gene>
    <name evidence="2" type="ORF">NA56DRAFT_654234</name>
</gene>
<dbReference type="PANTHER" id="PTHR35910:SF6">
    <property type="entry name" value="2EXR DOMAIN-CONTAINING PROTEIN"/>
    <property type="match status" value="1"/>
</dbReference>
<evidence type="ECO:0000313" key="2">
    <source>
        <dbReference type="EMBL" id="PMD27424.1"/>
    </source>
</evidence>
<dbReference type="InterPro" id="IPR045518">
    <property type="entry name" value="2EXR"/>
</dbReference>
<accession>A0A2J6QME9</accession>
<dbReference type="Proteomes" id="UP000235672">
    <property type="component" value="Unassembled WGS sequence"/>
</dbReference>
<dbReference type="Pfam" id="PF20150">
    <property type="entry name" value="2EXR"/>
    <property type="match status" value="1"/>
</dbReference>
<evidence type="ECO:0000259" key="1">
    <source>
        <dbReference type="Pfam" id="PF20150"/>
    </source>
</evidence>